<comment type="similarity">
    <text evidence="2">Belongs to the cytidylyltransferase family.</text>
</comment>
<evidence type="ECO:0000256" key="6">
    <source>
        <dbReference type="ARBA" id="ARBA00023098"/>
    </source>
</evidence>
<dbReference type="GO" id="GO:0005737">
    <property type="term" value="C:cytoplasm"/>
    <property type="evidence" value="ECO:0007669"/>
    <property type="project" value="TreeGrafter"/>
</dbReference>
<dbReference type="EMBL" id="HBIN01021336">
    <property type="protein sequence ID" value="CAE0446341.1"/>
    <property type="molecule type" value="Transcribed_RNA"/>
</dbReference>
<dbReference type="NCBIfam" id="TIGR00125">
    <property type="entry name" value="cyt_tran_rel"/>
    <property type="match status" value="2"/>
</dbReference>
<keyword evidence="5" id="KW-0548">Nucleotidyltransferase</keyword>
<gene>
    <name evidence="16" type="ORF">ASTO00021_LOCUS16342</name>
</gene>
<sequence length="487" mass="55471">MVDALKKGDIDWTPLYKVIEESSTMQRGVLAFHGLLRTLNVPTPYPDAVQCVGTLAVAVATLILYYLFFGKRHVKRRKDLLQELAIAQEKLHELEVQLAEAEHEDVSDEEDQERKEKRVFLEGAFDLMHYGHMNAFRQARAWGTTLIVGVNDDASIEKCKGTAPIMNNEERMVMVESCKWVDETILGVPYIMTAEYLDKIVREYKIDYVVHGDDPCIVDGKDVYELPKRLGMFRSIPRTEGVSTTDIVGRMLYLTREHHDHTYKAKRRKDSIGSTDSASASDLLSRQKQSPEIFNRASQFLTTTRLLRIFSAGQKEPPPNAKIVYIQGAFDMLHIGHVKTLKRAKELGDYLIVGVHNDNAVNRVRGANYPIMNLNERVLSVLGCRYVDDVLIDAPWIITRDMIASLNISLIVTGTVADTEFPNREKDPYQVAKDLGIFQNIKSESNVTVGSIVQRVVDNESVFKKKVEKKMRAEREYYSSRYGYNKN</sequence>
<dbReference type="Pfam" id="PF01467">
    <property type="entry name" value="CTP_transf_like"/>
    <property type="match status" value="2"/>
</dbReference>
<evidence type="ECO:0000256" key="1">
    <source>
        <dbReference type="ARBA" id="ARBA00005189"/>
    </source>
</evidence>
<feature type="domain" description="Cytidyltransferase-like" evidence="15">
    <location>
        <begin position="326"/>
        <end position="426"/>
    </location>
</feature>
<dbReference type="GO" id="GO:0006646">
    <property type="term" value="P:phosphatidylethanolamine biosynthetic process"/>
    <property type="evidence" value="ECO:0007669"/>
    <property type="project" value="UniProtKB-UniPathway"/>
</dbReference>
<comment type="pathway">
    <text evidence="1">Lipid metabolism.</text>
</comment>
<keyword evidence="8" id="KW-1208">Phospholipid metabolism</keyword>
<evidence type="ECO:0000256" key="12">
    <source>
        <dbReference type="SAM" id="Coils"/>
    </source>
</evidence>
<evidence type="ECO:0000256" key="13">
    <source>
        <dbReference type="SAM" id="MobiDB-lite"/>
    </source>
</evidence>
<evidence type="ECO:0000313" key="16">
    <source>
        <dbReference type="EMBL" id="CAE0446341.1"/>
    </source>
</evidence>
<dbReference type="InterPro" id="IPR004821">
    <property type="entry name" value="Cyt_trans-like"/>
</dbReference>
<dbReference type="InterPro" id="IPR041723">
    <property type="entry name" value="CCT"/>
</dbReference>
<dbReference type="GO" id="GO:0004306">
    <property type="term" value="F:ethanolamine-phosphate cytidylyltransferase activity"/>
    <property type="evidence" value="ECO:0007669"/>
    <property type="project" value="UniProtKB-EC"/>
</dbReference>
<evidence type="ECO:0000256" key="9">
    <source>
        <dbReference type="ARBA" id="ARBA00024191"/>
    </source>
</evidence>
<evidence type="ECO:0000256" key="7">
    <source>
        <dbReference type="ARBA" id="ARBA00023209"/>
    </source>
</evidence>
<dbReference type="CDD" id="cd02173">
    <property type="entry name" value="ECT"/>
    <property type="match status" value="1"/>
</dbReference>
<evidence type="ECO:0000256" key="14">
    <source>
        <dbReference type="SAM" id="Phobius"/>
    </source>
</evidence>
<keyword evidence="14" id="KW-0472">Membrane</keyword>
<organism evidence="16">
    <name type="scientific">Aplanochytrium stocchinoi</name>
    <dbReference type="NCBI Taxonomy" id="215587"/>
    <lineage>
        <taxon>Eukaryota</taxon>
        <taxon>Sar</taxon>
        <taxon>Stramenopiles</taxon>
        <taxon>Bigyra</taxon>
        <taxon>Labyrinthulomycetes</taxon>
        <taxon>Thraustochytrida</taxon>
        <taxon>Thraustochytriidae</taxon>
        <taxon>Aplanochytrium</taxon>
    </lineage>
</organism>
<keyword evidence="3" id="KW-0444">Lipid biosynthesis</keyword>
<feature type="coiled-coil region" evidence="12">
    <location>
        <begin position="77"/>
        <end position="116"/>
    </location>
</feature>
<dbReference type="Gene3D" id="3.40.50.620">
    <property type="entry name" value="HUPs"/>
    <property type="match status" value="2"/>
</dbReference>
<keyword evidence="14" id="KW-0812">Transmembrane</keyword>
<keyword evidence="6" id="KW-0443">Lipid metabolism</keyword>
<evidence type="ECO:0000256" key="5">
    <source>
        <dbReference type="ARBA" id="ARBA00022695"/>
    </source>
</evidence>
<dbReference type="InterPro" id="IPR044608">
    <property type="entry name" value="Ect1/PCYT2"/>
</dbReference>
<protein>
    <recommendedName>
        <fullName evidence="10">ethanolamine-phosphate cytidylyltransferase</fullName>
        <ecNumber evidence="10">2.7.7.14</ecNumber>
    </recommendedName>
    <alternativeName>
        <fullName evidence="11">CTP:phosphoethanolamine cytidylyltransferase</fullName>
    </alternativeName>
</protein>
<keyword evidence="12" id="KW-0175">Coiled coil</keyword>
<dbReference type="AlphaFoldDB" id="A0A7S3PPN5"/>
<dbReference type="EC" id="2.7.7.14" evidence="10"/>
<dbReference type="PANTHER" id="PTHR45780">
    <property type="entry name" value="ETHANOLAMINE-PHOSPHATE CYTIDYLYLTRANSFERASE"/>
    <property type="match status" value="1"/>
</dbReference>
<dbReference type="UniPathway" id="UPA00558">
    <property type="reaction ID" value="UER00742"/>
</dbReference>
<dbReference type="InterPro" id="IPR014729">
    <property type="entry name" value="Rossmann-like_a/b/a_fold"/>
</dbReference>
<dbReference type="SUPFAM" id="SSF52374">
    <property type="entry name" value="Nucleotidylyl transferase"/>
    <property type="match status" value="2"/>
</dbReference>
<evidence type="ECO:0000256" key="8">
    <source>
        <dbReference type="ARBA" id="ARBA00023264"/>
    </source>
</evidence>
<reference evidence="16" key="1">
    <citation type="submission" date="2021-01" db="EMBL/GenBank/DDBJ databases">
        <authorList>
            <person name="Corre E."/>
            <person name="Pelletier E."/>
            <person name="Niang G."/>
            <person name="Scheremetjew M."/>
            <person name="Finn R."/>
            <person name="Kale V."/>
            <person name="Holt S."/>
            <person name="Cochrane G."/>
            <person name="Meng A."/>
            <person name="Brown T."/>
            <person name="Cohen L."/>
        </authorList>
    </citation>
    <scope>NUCLEOTIDE SEQUENCE</scope>
    <source>
        <strain evidence="16">GSBS06</strain>
    </source>
</reference>
<dbReference type="CDD" id="cd02174">
    <property type="entry name" value="CCT"/>
    <property type="match status" value="1"/>
</dbReference>
<keyword evidence="7" id="KW-0594">Phospholipid biosynthesis</keyword>
<keyword evidence="4" id="KW-0808">Transferase</keyword>
<evidence type="ECO:0000259" key="15">
    <source>
        <dbReference type="Pfam" id="PF01467"/>
    </source>
</evidence>
<accession>A0A7S3PPN5</accession>
<feature type="region of interest" description="Disordered" evidence="13">
    <location>
        <begin position="264"/>
        <end position="287"/>
    </location>
</feature>
<evidence type="ECO:0000256" key="11">
    <source>
        <dbReference type="ARBA" id="ARBA00031473"/>
    </source>
</evidence>
<name>A0A7S3PPN5_9STRA</name>
<evidence type="ECO:0000256" key="2">
    <source>
        <dbReference type="ARBA" id="ARBA00010101"/>
    </source>
</evidence>
<evidence type="ECO:0000256" key="10">
    <source>
        <dbReference type="ARBA" id="ARBA00024221"/>
    </source>
</evidence>
<comment type="pathway">
    <text evidence="9">Phospholipid metabolism; phosphatidylethanolamine biosynthesis; phosphatidylethanolamine from ethanolamine: step 2/3.</text>
</comment>
<feature type="transmembrane region" description="Helical" evidence="14">
    <location>
        <begin position="47"/>
        <end position="68"/>
    </location>
</feature>
<evidence type="ECO:0000256" key="3">
    <source>
        <dbReference type="ARBA" id="ARBA00022516"/>
    </source>
</evidence>
<evidence type="ECO:0000256" key="4">
    <source>
        <dbReference type="ARBA" id="ARBA00022679"/>
    </source>
</evidence>
<dbReference type="PANTHER" id="PTHR45780:SF2">
    <property type="entry name" value="ETHANOLAMINE-PHOSPHATE CYTIDYLYLTRANSFERASE"/>
    <property type="match status" value="1"/>
</dbReference>
<keyword evidence="14" id="KW-1133">Transmembrane helix</keyword>
<feature type="domain" description="Cytidyltransferase-like" evidence="15">
    <location>
        <begin position="122"/>
        <end position="249"/>
    </location>
</feature>
<proteinExistence type="inferred from homology"/>